<gene>
    <name evidence="1" type="ORF">ABT39_MTgene3034</name>
</gene>
<organism evidence="1">
    <name type="scientific">Picea glauca</name>
    <name type="common">White spruce</name>
    <name type="synonym">Pinus glauca</name>
    <dbReference type="NCBI Taxonomy" id="3330"/>
    <lineage>
        <taxon>Eukaryota</taxon>
        <taxon>Viridiplantae</taxon>
        <taxon>Streptophyta</taxon>
        <taxon>Embryophyta</taxon>
        <taxon>Tracheophyta</taxon>
        <taxon>Spermatophyta</taxon>
        <taxon>Pinopsida</taxon>
        <taxon>Pinidae</taxon>
        <taxon>Conifers I</taxon>
        <taxon>Pinales</taxon>
        <taxon>Pinaceae</taxon>
        <taxon>Picea</taxon>
    </lineage>
</organism>
<comment type="caution">
    <text evidence="1">The sequence shown here is derived from an EMBL/GenBank/DDBJ whole genome shotgun (WGS) entry which is preliminary data.</text>
</comment>
<reference evidence="1" key="1">
    <citation type="journal article" date="2015" name="Genome Biol. Evol.">
        <title>Organellar Genomes of White Spruce (Picea glauca): Assembly and Annotation.</title>
        <authorList>
            <person name="Jackman S.D."/>
            <person name="Warren R.L."/>
            <person name="Gibb E.A."/>
            <person name="Vandervalk B.P."/>
            <person name="Mohamadi H."/>
            <person name="Chu J."/>
            <person name="Raymond A."/>
            <person name="Pleasance S."/>
            <person name="Coope R."/>
            <person name="Wildung M.R."/>
            <person name="Ritland C.E."/>
            <person name="Bousquet J."/>
            <person name="Jones S.J."/>
            <person name="Bohlmann J."/>
            <person name="Birol I."/>
        </authorList>
    </citation>
    <scope>NUCLEOTIDE SEQUENCE [LARGE SCALE GENOMIC DNA]</scope>
    <source>
        <tissue evidence="1">Flushing bud</tissue>
    </source>
</reference>
<accession>A0A117NID9</accession>
<protein>
    <submittedName>
        <fullName evidence="1">Uncharacterized protein</fullName>
    </submittedName>
</protein>
<proteinExistence type="predicted"/>
<name>A0A117NID9_PICGL</name>
<dbReference type="AlphaFoldDB" id="A0A117NID9"/>
<dbReference type="EMBL" id="LKAM01000002">
    <property type="protein sequence ID" value="KUM49807.1"/>
    <property type="molecule type" value="Genomic_DNA"/>
</dbReference>
<evidence type="ECO:0000313" key="1">
    <source>
        <dbReference type="EMBL" id="KUM49807.1"/>
    </source>
</evidence>
<keyword evidence="1" id="KW-0496">Mitochondrion</keyword>
<sequence length="53" mass="6356">MACSRVVPYFYMEPIPILHEKQKEAMSHFSETFEESKDWGWSRRLATDGRTYL</sequence>
<geneLocation type="mitochondrion" evidence="1"/>